<comment type="caution">
    <text evidence="2">The sequence shown here is derived from an EMBL/GenBank/DDBJ whole genome shotgun (WGS) entry which is preliminary data.</text>
</comment>
<evidence type="ECO:0000313" key="3">
    <source>
        <dbReference type="Proteomes" id="UP001454036"/>
    </source>
</evidence>
<sequence>MSKFKEYLLKKKPLRMEVVNERDYKYIWIEKAEKISEKGRGKRPTEVSRRRSPDRRRRSALDKIQAPNRG</sequence>
<dbReference type="EMBL" id="BAABME010008800">
    <property type="protein sequence ID" value="GAA0173871.1"/>
    <property type="molecule type" value="Genomic_DNA"/>
</dbReference>
<proteinExistence type="predicted"/>
<organism evidence="2 3">
    <name type="scientific">Lithospermum erythrorhizon</name>
    <name type="common">Purple gromwell</name>
    <name type="synonym">Lithospermum officinale var. erythrorhizon</name>
    <dbReference type="NCBI Taxonomy" id="34254"/>
    <lineage>
        <taxon>Eukaryota</taxon>
        <taxon>Viridiplantae</taxon>
        <taxon>Streptophyta</taxon>
        <taxon>Embryophyta</taxon>
        <taxon>Tracheophyta</taxon>
        <taxon>Spermatophyta</taxon>
        <taxon>Magnoliopsida</taxon>
        <taxon>eudicotyledons</taxon>
        <taxon>Gunneridae</taxon>
        <taxon>Pentapetalae</taxon>
        <taxon>asterids</taxon>
        <taxon>lamiids</taxon>
        <taxon>Boraginales</taxon>
        <taxon>Boraginaceae</taxon>
        <taxon>Boraginoideae</taxon>
        <taxon>Lithospermeae</taxon>
        <taxon>Lithospermum</taxon>
    </lineage>
</organism>
<dbReference type="AlphaFoldDB" id="A0AAV3RFA5"/>
<keyword evidence="3" id="KW-1185">Reference proteome</keyword>
<feature type="region of interest" description="Disordered" evidence="1">
    <location>
        <begin position="36"/>
        <end position="70"/>
    </location>
</feature>
<reference evidence="2 3" key="1">
    <citation type="submission" date="2024-01" db="EMBL/GenBank/DDBJ databases">
        <title>The complete chloroplast genome sequence of Lithospermum erythrorhizon: insights into the phylogenetic relationship among Boraginaceae species and the maternal lineages of purple gromwells.</title>
        <authorList>
            <person name="Okada T."/>
            <person name="Watanabe K."/>
        </authorList>
    </citation>
    <scope>NUCLEOTIDE SEQUENCE [LARGE SCALE GENOMIC DNA]</scope>
</reference>
<evidence type="ECO:0000256" key="1">
    <source>
        <dbReference type="SAM" id="MobiDB-lite"/>
    </source>
</evidence>
<gene>
    <name evidence="2" type="ORF">LIER_27384</name>
</gene>
<protein>
    <submittedName>
        <fullName evidence="2">Uncharacterized protein</fullName>
    </submittedName>
</protein>
<dbReference type="Proteomes" id="UP001454036">
    <property type="component" value="Unassembled WGS sequence"/>
</dbReference>
<name>A0AAV3RFA5_LITER</name>
<evidence type="ECO:0000313" key="2">
    <source>
        <dbReference type="EMBL" id="GAA0173871.1"/>
    </source>
</evidence>
<accession>A0AAV3RFA5</accession>
<feature type="compositionally biased region" description="Basic and acidic residues" evidence="1">
    <location>
        <begin position="36"/>
        <end position="51"/>
    </location>
</feature>